<evidence type="ECO:0000259" key="3">
    <source>
        <dbReference type="PROSITE" id="PS50213"/>
    </source>
</evidence>
<keyword evidence="5" id="KW-1185">Reference proteome</keyword>
<dbReference type="FunFam" id="2.30.180.10:FF:000032">
    <property type="entry name" value="Fasciclin domain-containing protein, putative"/>
    <property type="match status" value="1"/>
</dbReference>
<dbReference type="InterPro" id="IPR000782">
    <property type="entry name" value="FAS1_domain"/>
</dbReference>
<comment type="caution">
    <text evidence="4">The sequence shown here is derived from an EMBL/GenBank/DDBJ whole genome shotgun (WGS) entry which is preliminary data.</text>
</comment>
<reference evidence="4 5" key="1">
    <citation type="submission" date="2019-06" db="EMBL/GenBank/DDBJ databases">
        <title>Draft genome sequence of the filamentous fungus Phialemoniopsis curvata isolated from diesel fuel.</title>
        <authorList>
            <person name="Varaljay V.A."/>
            <person name="Lyon W.J."/>
            <person name="Crouch A.L."/>
            <person name="Drake C.E."/>
            <person name="Hollomon J.M."/>
            <person name="Nadeau L.J."/>
            <person name="Nunn H.S."/>
            <person name="Stevenson B.S."/>
            <person name="Bojanowski C.L."/>
            <person name="Crookes-Goodson W.J."/>
        </authorList>
    </citation>
    <scope>NUCLEOTIDE SEQUENCE [LARGE SCALE GENOMIC DNA]</scope>
    <source>
        <strain evidence="4 5">D216</strain>
    </source>
</reference>
<dbReference type="AlphaFoldDB" id="A0A507AYY6"/>
<feature type="domain" description="FAS1" evidence="3">
    <location>
        <begin position="22"/>
        <end position="170"/>
    </location>
</feature>
<dbReference type="SMART" id="SM00554">
    <property type="entry name" value="FAS1"/>
    <property type="match status" value="2"/>
</dbReference>
<feature type="region of interest" description="Disordered" evidence="1">
    <location>
        <begin position="302"/>
        <end position="337"/>
    </location>
</feature>
<protein>
    <recommendedName>
        <fullName evidence="3">FAS1 domain-containing protein</fullName>
    </recommendedName>
</protein>
<dbReference type="PANTHER" id="PTHR10900">
    <property type="entry name" value="PERIOSTIN-RELATED"/>
    <property type="match status" value="1"/>
</dbReference>
<dbReference type="Gene3D" id="2.30.180.10">
    <property type="entry name" value="FAS1 domain"/>
    <property type="match status" value="2"/>
</dbReference>
<dbReference type="EMBL" id="SKBQ01000039">
    <property type="protein sequence ID" value="TPX12843.1"/>
    <property type="molecule type" value="Genomic_DNA"/>
</dbReference>
<gene>
    <name evidence="4" type="ORF">E0L32_006723</name>
</gene>
<dbReference type="InParanoid" id="A0A507AYY6"/>
<name>A0A507AYY6_9PEZI</name>
<sequence>MQLKSLLPLALASSAVAQSSMPSLADALASQNASLSVLNGLLATQPDLVKSLSSASNVTILAPNNAALSKLLNSSMGAALATNKEALTSVLMYHVLNGTHYGSDFTNASMFVPTMLNNPMFSNVTGGQRVEAKLSSGKVTFFSALKENSTVVTPNLNFTGGVIHIIDSVLSVPMNDSATLVAANLTAAAGAIKQAGLGANLTMLKDVTILAPSNQAFAAIGSLAANLTTEMLSQVLLYHVIPGVDYSPMIKNGTMVKTAGGMNVTFTVDNGTVYANSAKVVLADVLVSNGVVHVIDGVLNPQNSTAKPNPSASTQEPAFTGASSASGGGVPFTSGIPVPTSTAPAATGATSSTKNAAPMMTGAVGAAALFGGAAVLVNL</sequence>
<dbReference type="GeneID" id="41974170"/>
<dbReference type="GO" id="GO:0016236">
    <property type="term" value="P:macroautophagy"/>
    <property type="evidence" value="ECO:0007669"/>
    <property type="project" value="TreeGrafter"/>
</dbReference>
<evidence type="ECO:0000313" key="4">
    <source>
        <dbReference type="EMBL" id="TPX12843.1"/>
    </source>
</evidence>
<evidence type="ECO:0000313" key="5">
    <source>
        <dbReference type="Proteomes" id="UP000319257"/>
    </source>
</evidence>
<organism evidence="4 5">
    <name type="scientific">Thyridium curvatum</name>
    <dbReference type="NCBI Taxonomy" id="1093900"/>
    <lineage>
        <taxon>Eukaryota</taxon>
        <taxon>Fungi</taxon>
        <taxon>Dikarya</taxon>
        <taxon>Ascomycota</taxon>
        <taxon>Pezizomycotina</taxon>
        <taxon>Sordariomycetes</taxon>
        <taxon>Sordariomycetidae</taxon>
        <taxon>Thyridiales</taxon>
        <taxon>Thyridiaceae</taxon>
        <taxon>Thyridium</taxon>
    </lineage>
</organism>
<dbReference type="InterPro" id="IPR036378">
    <property type="entry name" value="FAS1_dom_sf"/>
</dbReference>
<feature type="compositionally biased region" description="Polar residues" evidence="1">
    <location>
        <begin position="302"/>
        <end position="317"/>
    </location>
</feature>
<feature type="domain" description="FAS1" evidence="3">
    <location>
        <begin position="166"/>
        <end position="299"/>
    </location>
</feature>
<accession>A0A507AYY6</accession>
<dbReference type="InterPro" id="IPR050904">
    <property type="entry name" value="Adhesion/Biosynth-related"/>
</dbReference>
<dbReference type="OrthoDB" id="286301at2759"/>
<evidence type="ECO:0000256" key="1">
    <source>
        <dbReference type="SAM" id="MobiDB-lite"/>
    </source>
</evidence>
<keyword evidence="2" id="KW-0732">Signal</keyword>
<dbReference type="PANTHER" id="PTHR10900:SF77">
    <property type="entry name" value="FI19380P1"/>
    <property type="match status" value="1"/>
</dbReference>
<dbReference type="Proteomes" id="UP000319257">
    <property type="component" value="Unassembled WGS sequence"/>
</dbReference>
<dbReference type="GO" id="GO:0000329">
    <property type="term" value="C:fungal-type vacuole membrane"/>
    <property type="evidence" value="ECO:0007669"/>
    <property type="project" value="TreeGrafter"/>
</dbReference>
<proteinExistence type="predicted"/>
<evidence type="ECO:0000256" key="2">
    <source>
        <dbReference type="SAM" id="SignalP"/>
    </source>
</evidence>
<feature type="chain" id="PRO_5021324627" description="FAS1 domain-containing protein" evidence="2">
    <location>
        <begin position="18"/>
        <end position="379"/>
    </location>
</feature>
<dbReference type="RefSeq" id="XP_030994554.1">
    <property type="nucleotide sequence ID" value="XM_031141387.1"/>
</dbReference>
<dbReference type="STRING" id="1093900.A0A507AYY6"/>
<feature type="signal peptide" evidence="2">
    <location>
        <begin position="1"/>
        <end position="17"/>
    </location>
</feature>
<dbReference type="Pfam" id="PF02469">
    <property type="entry name" value="Fasciclin"/>
    <property type="match status" value="2"/>
</dbReference>
<dbReference type="PROSITE" id="PS50213">
    <property type="entry name" value="FAS1"/>
    <property type="match status" value="2"/>
</dbReference>
<dbReference type="SUPFAM" id="SSF82153">
    <property type="entry name" value="FAS1 domain"/>
    <property type="match status" value="2"/>
</dbReference>